<gene>
    <name evidence="2" type="ORF">WN72_07890</name>
</gene>
<sequence>MVSKGFPPKKKRGPVARDVNDIRHNRLTLRAHDDLMKLLSLRASEAGLSRSAYIERLLINWLRADPRNPRIDNMGKMAPSAGPTPFEARSTEPLRIAERWNRFSQAHELIFGQNAPRDWFEDADSYWPAAVGGHLDPNDSGDDPEEAEARRLAAKKPRQRY</sequence>
<proteinExistence type="predicted"/>
<reference evidence="2 3" key="1">
    <citation type="submission" date="2018-06" db="EMBL/GenBank/DDBJ databases">
        <title>Comparative genomics of Bradyrhizobium nodulating Arachidis hypogaea.</title>
        <authorList>
            <person name="Li Y."/>
        </authorList>
    </citation>
    <scope>NUCLEOTIDE SEQUENCE [LARGE SCALE GENOMIC DNA]</scope>
    <source>
        <strain evidence="2 3">CCBAU 051107</strain>
    </source>
</reference>
<dbReference type="KEGG" id="barh:WN72_07890"/>
<dbReference type="AlphaFoldDB" id="A0AAE7TFK8"/>
<feature type="region of interest" description="Disordered" evidence="1">
    <location>
        <begin position="130"/>
        <end position="161"/>
    </location>
</feature>
<dbReference type="InterPro" id="IPR010985">
    <property type="entry name" value="Ribbon_hlx_hlx"/>
</dbReference>
<evidence type="ECO:0000256" key="1">
    <source>
        <dbReference type="SAM" id="MobiDB-lite"/>
    </source>
</evidence>
<evidence type="ECO:0000313" key="2">
    <source>
        <dbReference type="EMBL" id="QOZ66339.1"/>
    </source>
</evidence>
<feature type="compositionally biased region" description="Basic residues" evidence="1">
    <location>
        <begin position="152"/>
        <end position="161"/>
    </location>
</feature>
<organism evidence="2 3">
    <name type="scientific">Bradyrhizobium arachidis</name>
    <dbReference type="NCBI Taxonomy" id="858423"/>
    <lineage>
        <taxon>Bacteria</taxon>
        <taxon>Pseudomonadati</taxon>
        <taxon>Pseudomonadota</taxon>
        <taxon>Alphaproteobacteria</taxon>
        <taxon>Hyphomicrobiales</taxon>
        <taxon>Nitrobacteraceae</taxon>
        <taxon>Bradyrhizobium</taxon>
    </lineage>
</organism>
<dbReference type="Proteomes" id="UP000594015">
    <property type="component" value="Chromosome"/>
</dbReference>
<protein>
    <recommendedName>
        <fullName evidence="4">Ribbon-helix-helix protein, copG family</fullName>
    </recommendedName>
</protein>
<accession>A0AAE7TFK8</accession>
<evidence type="ECO:0008006" key="4">
    <source>
        <dbReference type="Google" id="ProtNLM"/>
    </source>
</evidence>
<dbReference type="GO" id="GO:0006355">
    <property type="term" value="P:regulation of DNA-templated transcription"/>
    <property type="evidence" value="ECO:0007669"/>
    <property type="project" value="InterPro"/>
</dbReference>
<name>A0AAE7TFK8_9BRAD</name>
<dbReference type="EMBL" id="CP030050">
    <property type="protein sequence ID" value="QOZ66339.1"/>
    <property type="molecule type" value="Genomic_DNA"/>
</dbReference>
<evidence type="ECO:0000313" key="3">
    <source>
        <dbReference type="Proteomes" id="UP000594015"/>
    </source>
</evidence>
<dbReference type="SUPFAM" id="SSF47598">
    <property type="entry name" value="Ribbon-helix-helix"/>
    <property type="match status" value="1"/>
</dbReference>